<feature type="transmembrane region" description="Helical" evidence="1">
    <location>
        <begin position="12"/>
        <end position="31"/>
    </location>
</feature>
<feature type="transmembrane region" description="Helical" evidence="1">
    <location>
        <begin position="61"/>
        <end position="78"/>
    </location>
</feature>
<dbReference type="KEGG" id="rpla:A4Z71_06765"/>
<dbReference type="EMBL" id="CP015208">
    <property type="protein sequence ID" value="AOY56633.1"/>
    <property type="molecule type" value="Genomic_DNA"/>
</dbReference>
<sequence length="82" mass="9149">MEDLAQIVTWTLFIGWSLGLVSVVLALLAKFGKVKPRFAWYPTAFTLSASIYFFFAANDRLGLILGALPLVAFIILVWKKKA</sequence>
<keyword evidence="1" id="KW-0472">Membrane</keyword>
<organism evidence="2 3">
    <name type="scientific">Candidatus Rhodoluna planktonica</name>
    <dbReference type="NCBI Taxonomy" id="535712"/>
    <lineage>
        <taxon>Bacteria</taxon>
        <taxon>Bacillati</taxon>
        <taxon>Actinomycetota</taxon>
        <taxon>Actinomycetes</taxon>
        <taxon>Micrococcales</taxon>
        <taxon>Microbacteriaceae</taxon>
        <taxon>Luna cluster</taxon>
        <taxon>Luna-1 subcluster</taxon>
        <taxon>Rhodoluna</taxon>
    </lineage>
</organism>
<name>A0A1D9E0P0_9MICO</name>
<evidence type="ECO:0000313" key="3">
    <source>
        <dbReference type="Proteomes" id="UP000243784"/>
    </source>
</evidence>
<accession>A0A1D9E0P0</accession>
<dbReference type="Proteomes" id="UP000243784">
    <property type="component" value="Chromosome"/>
</dbReference>
<feature type="transmembrane region" description="Helical" evidence="1">
    <location>
        <begin position="38"/>
        <end position="55"/>
    </location>
</feature>
<dbReference type="RefSeq" id="WP_070955131.1">
    <property type="nucleotide sequence ID" value="NZ_CP015208.1"/>
</dbReference>
<reference evidence="2 3" key="1">
    <citation type="journal article" date="2016" name="Biochim. Biophys. Acta">
        <title>Photochemical characterization of actinorhodopsin and its functional existence in the natural host.</title>
        <authorList>
            <person name="Nakamura S."/>
            <person name="Kikukawa T."/>
            <person name="Tamogami J."/>
            <person name="Kamiya M."/>
            <person name="Aizawa T."/>
            <person name="Hahn M.W."/>
            <person name="Ihara K."/>
            <person name="Kamo N."/>
            <person name="Demura M."/>
        </authorList>
    </citation>
    <scope>NUCLEOTIDE SEQUENCE [LARGE SCALE GENOMIC DNA]</scope>
    <source>
        <strain evidence="2 3">MWH-Dar1</strain>
    </source>
</reference>
<proteinExistence type="predicted"/>
<dbReference type="AlphaFoldDB" id="A0A1D9E0P0"/>
<gene>
    <name evidence="2" type="ORF">A4Z71_06765</name>
</gene>
<dbReference type="STRING" id="535712.A4Z71_06765"/>
<keyword evidence="1" id="KW-0812">Transmembrane</keyword>
<keyword evidence="3" id="KW-1185">Reference proteome</keyword>
<evidence type="ECO:0000313" key="2">
    <source>
        <dbReference type="EMBL" id="AOY56633.1"/>
    </source>
</evidence>
<evidence type="ECO:0000256" key="1">
    <source>
        <dbReference type="SAM" id="Phobius"/>
    </source>
</evidence>
<keyword evidence="1" id="KW-1133">Transmembrane helix</keyword>
<protein>
    <submittedName>
        <fullName evidence="2">Uncharacterized protein</fullName>
    </submittedName>
</protein>